<evidence type="ECO:0000313" key="2">
    <source>
        <dbReference type="Proteomes" id="UP000070700"/>
    </source>
</evidence>
<dbReference type="RefSeq" id="XP_018076331.1">
    <property type="nucleotide sequence ID" value="XM_018214262.1"/>
</dbReference>
<keyword evidence="2" id="KW-1185">Reference proteome</keyword>
<name>A0A194XP87_MOLSC</name>
<dbReference type="AlphaFoldDB" id="A0A194XP87"/>
<dbReference type="OrthoDB" id="3443479at2759"/>
<dbReference type="Proteomes" id="UP000070700">
    <property type="component" value="Unassembled WGS sequence"/>
</dbReference>
<protein>
    <submittedName>
        <fullName evidence="1">Uncharacterized protein</fullName>
    </submittedName>
</protein>
<dbReference type="GeneID" id="28823988"/>
<dbReference type="KEGG" id="psco:LY89DRAFT_681328"/>
<reference evidence="1 2" key="1">
    <citation type="submission" date="2015-10" db="EMBL/GenBank/DDBJ databases">
        <title>Full genome of DAOMC 229536 Phialocephala scopiformis, a fungal endophyte of spruce producing the potent anti-insectan compound rugulosin.</title>
        <authorList>
            <consortium name="DOE Joint Genome Institute"/>
            <person name="Walker A.K."/>
            <person name="Frasz S.L."/>
            <person name="Seifert K.A."/>
            <person name="Miller J.D."/>
            <person name="Mondo S.J."/>
            <person name="Labutti K."/>
            <person name="Lipzen A."/>
            <person name="Dockter R."/>
            <person name="Kennedy M."/>
            <person name="Grigoriev I.V."/>
            <person name="Spatafora J.W."/>
        </authorList>
    </citation>
    <scope>NUCLEOTIDE SEQUENCE [LARGE SCALE GENOMIC DNA]</scope>
    <source>
        <strain evidence="1 2">CBS 120377</strain>
    </source>
</reference>
<evidence type="ECO:0000313" key="1">
    <source>
        <dbReference type="EMBL" id="KUJ21976.1"/>
    </source>
</evidence>
<dbReference type="InParanoid" id="A0A194XP87"/>
<dbReference type="EMBL" id="KQ947407">
    <property type="protein sequence ID" value="KUJ21976.1"/>
    <property type="molecule type" value="Genomic_DNA"/>
</dbReference>
<accession>A0A194XP87</accession>
<gene>
    <name evidence="1" type="ORF">LY89DRAFT_681328</name>
</gene>
<sequence length="85" mass="9858">MAGANCYRIYDQLQRINDPAEFTRPGVPFQIPRECLPNRRNVQLTYTHEYCSFECRNNSLYGERCGTSDAQYGPGSERIGVGWRY</sequence>
<organism evidence="1 2">
    <name type="scientific">Mollisia scopiformis</name>
    <name type="common">Conifer needle endophyte fungus</name>
    <name type="synonym">Phialocephala scopiformis</name>
    <dbReference type="NCBI Taxonomy" id="149040"/>
    <lineage>
        <taxon>Eukaryota</taxon>
        <taxon>Fungi</taxon>
        <taxon>Dikarya</taxon>
        <taxon>Ascomycota</taxon>
        <taxon>Pezizomycotina</taxon>
        <taxon>Leotiomycetes</taxon>
        <taxon>Helotiales</taxon>
        <taxon>Mollisiaceae</taxon>
        <taxon>Mollisia</taxon>
    </lineage>
</organism>
<proteinExistence type="predicted"/>